<dbReference type="EMBL" id="JAPEUL010000011">
    <property type="protein sequence ID" value="MCW4631044.1"/>
    <property type="molecule type" value="Genomic_DNA"/>
</dbReference>
<gene>
    <name evidence="2" type="ORF">ONZ52_19795</name>
</gene>
<organism evidence="2 3">
    <name type="scientific">Marinomonas rhodophyticola</name>
    <dbReference type="NCBI Taxonomy" id="2992803"/>
    <lineage>
        <taxon>Bacteria</taxon>
        <taxon>Pseudomonadati</taxon>
        <taxon>Pseudomonadota</taxon>
        <taxon>Gammaproteobacteria</taxon>
        <taxon>Oceanospirillales</taxon>
        <taxon>Oceanospirillaceae</taxon>
        <taxon>Marinomonas</taxon>
    </lineage>
</organism>
<evidence type="ECO:0000313" key="2">
    <source>
        <dbReference type="EMBL" id="MCW4631044.1"/>
    </source>
</evidence>
<dbReference type="Gene3D" id="3.40.50.720">
    <property type="entry name" value="NAD(P)-binding Rossmann-like Domain"/>
    <property type="match status" value="1"/>
</dbReference>
<name>A0ABT3KKH4_9GAMM</name>
<keyword evidence="3" id="KW-1185">Reference proteome</keyword>
<reference evidence="2" key="1">
    <citation type="submission" date="2022-11" db="EMBL/GenBank/DDBJ databases">
        <title>Marinomonas sp. nov., isolated from marine algae.</title>
        <authorList>
            <person name="Choi D.G."/>
            <person name="Kim J.M."/>
            <person name="Lee J.K."/>
            <person name="Baek J.H."/>
            <person name="Jeon C.O."/>
        </authorList>
    </citation>
    <scope>NUCLEOTIDE SEQUENCE</scope>
    <source>
        <strain evidence="2">KJ51-3</strain>
    </source>
</reference>
<evidence type="ECO:0000313" key="3">
    <source>
        <dbReference type="Proteomes" id="UP001431181"/>
    </source>
</evidence>
<dbReference type="InterPro" id="IPR001509">
    <property type="entry name" value="Epimerase_deHydtase"/>
</dbReference>
<dbReference type="Proteomes" id="UP001431181">
    <property type="component" value="Unassembled WGS sequence"/>
</dbReference>
<dbReference type="Pfam" id="PF01370">
    <property type="entry name" value="Epimerase"/>
    <property type="match status" value="1"/>
</dbReference>
<proteinExistence type="predicted"/>
<accession>A0ABT3KKH4</accession>
<sequence length="50" mass="5823">MRRVLVTGSNGFTGRYVVTELKRRGYDVVEIVRKKTQLIKLNVIYLIKPT</sequence>
<evidence type="ECO:0000259" key="1">
    <source>
        <dbReference type="Pfam" id="PF01370"/>
    </source>
</evidence>
<dbReference type="RefSeq" id="WP_265220383.1">
    <property type="nucleotide sequence ID" value="NZ_JAPEUL010000011.1"/>
</dbReference>
<dbReference type="InterPro" id="IPR036291">
    <property type="entry name" value="NAD(P)-bd_dom_sf"/>
</dbReference>
<dbReference type="SUPFAM" id="SSF51735">
    <property type="entry name" value="NAD(P)-binding Rossmann-fold domains"/>
    <property type="match status" value="1"/>
</dbReference>
<feature type="domain" description="NAD-dependent epimerase/dehydratase" evidence="1">
    <location>
        <begin position="4"/>
        <end position="37"/>
    </location>
</feature>
<protein>
    <submittedName>
        <fullName evidence="2">NAD-dependent epimerase/dehydratase family protein</fullName>
    </submittedName>
</protein>
<comment type="caution">
    <text evidence="2">The sequence shown here is derived from an EMBL/GenBank/DDBJ whole genome shotgun (WGS) entry which is preliminary data.</text>
</comment>